<dbReference type="Gene3D" id="1.10.10.10">
    <property type="entry name" value="Winged helix-like DNA-binding domain superfamily/Winged helix DNA-binding domain"/>
    <property type="match status" value="1"/>
</dbReference>
<dbReference type="GO" id="GO:0006355">
    <property type="term" value="P:regulation of DNA-templated transcription"/>
    <property type="evidence" value="ECO:0007669"/>
    <property type="project" value="InterPro"/>
</dbReference>
<feature type="region of interest" description="Disordered" evidence="8">
    <location>
        <begin position="1"/>
        <end position="31"/>
    </location>
</feature>
<dbReference type="SUPFAM" id="SSF52172">
    <property type="entry name" value="CheY-like"/>
    <property type="match status" value="1"/>
</dbReference>
<evidence type="ECO:0008006" key="13">
    <source>
        <dbReference type="Google" id="ProtNLM"/>
    </source>
</evidence>
<evidence type="ECO:0000313" key="11">
    <source>
        <dbReference type="EMBL" id="GEB84304.1"/>
    </source>
</evidence>
<dbReference type="Proteomes" id="UP000317730">
    <property type="component" value="Unassembled WGS sequence"/>
</dbReference>
<dbReference type="PROSITE" id="PS50110">
    <property type="entry name" value="RESPONSE_REGULATORY"/>
    <property type="match status" value="1"/>
</dbReference>
<dbReference type="PANTHER" id="PTHR48111">
    <property type="entry name" value="REGULATOR OF RPOS"/>
    <property type="match status" value="1"/>
</dbReference>
<evidence type="ECO:0000256" key="7">
    <source>
        <dbReference type="PROSITE-ProRule" id="PRU01091"/>
    </source>
</evidence>
<evidence type="ECO:0000256" key="6">
    <source>
        <dbReference type="PROSITE-ProRule" id="PRU00169"/>
    </source>
</evidence>
<dbReference type="Pfam" id="PF00072">
    <property type="entry name" value="Response_reg"/>
    <property type="match status" value="1"/>
</dbReference>
<feature type="DNA-binding region" description="OmpR/PhoB-type" evidence="7">
    <location>
        <begin position="159"/>
        <end position="257"/>
    </location>
</feature>
<evidence type="ECO:0000256" key="8">
    <source>
        <dbReference type="SAM" id="MobiDB-lite"/>
    </source>
</evidence>
<dbReference type="GO" id="GO:0000156">
    <property type="term" value="F:phosphorelay response regulator activity"/>
    <property type="evidence" value="ECO:0007669"/>
    <property type="project" value="TreeGrafter"/>
</dbReference>
<keyword evidence="4 7" id="KW-0238">DNA-binding</keyword>
<evidence type="ECO:0000256" key="1">
    <source>
        <dbReference type="ARBA" id="ARBA00022553"/>
    </source>
</evidence>
<feature type="domain" description="OmpR/PhoB-type" evidence="10">
    <location>
        <begin position="159"/>
        <end position="257"/>
    </location>
</feature>
<sequence length="259" mass="29264">MDMTKEDAAFLPHEDDVRDEGLPDNGISAESPHEDRMVLLVEDDTTIAEEITAELRVRGFRVRCEATGDAGLEAALLGEADVMVVDRLLPGTDGLSVIETMRQQGVRTPVLVLSALSAVDDRVSGLKAGGDDYLTKPFAMEELVARLEALLRRPDDVRATRLRTGPLEMDLIERRVWRDGREIELLPREFRLLEYLMRRPGQVLTRSMLLEDVWQYRFIPRTNLVDVHIGKLRRKIDAPGEEPLIQSIRGTGFQLRVPD</sequence>
<evidence type="ECO:0000256" key="5">
    <source>
        <dbReference type="ARBA" id="ARBA00023163"/>
    </source>
</evidence>
<evidence type="ECO:0000256" key="3">
    <source>
        <dbReference type="ARBA" id="ARBA00023015"/>
    </source>
</evidence>
<keyword evidence="5" id="KW-0804">Transcription</keyword>
<dbReference type="Gene3D" id="6.10.250.690">
    <property type="match status" value="1"/>
</dbReference>
<accession>A0A4Y3TRB9</accession>
<feature type="domain" description="Response regulatory" evidence="9">
    <location>
        <begin position="37"/>
        <end position="151"/>
    </location>
</feature>
<dbReference type="CDD" id="cd00383">
    <property type="entry name" value="trans_reg_C"/>
    <property type="match status" value="1"/>
</dbReference>
<evidence type="ECO:0000259" key="9">
    <source>
        <dbReference type="PROSITE" id="PS50110"/>
    </source>
</evidence>
<keyword evidence="1 6" id="KW-0597">Phosphoprotein</keyword>
<dbReference type="GO" id="GO:0005829">
    <property type="term" value="C:cytosol"/>
    <property type="evidence" value="ECO:0007669"/>
    <property type="project" value="TreeGrafter"/>
</dbReference>
<dbReference type="Gene3D" id="3.40.50.2300">
    <property type="match status" value="1"/>
</dbReference>
<dbReference type="GO" id="GO:0000976">
    <property type="term" value="F:transcription cis-regulatory region binding"/>
    <property type="evidence" value="ECO:0007669"/>
    <property type="project" value="TreeGrafter"/>
</dbReference>
<evidence type="ECO:0000256" key="4">
    <source>
        <dbReference type="ARBA" id="ARBA00023125"/>
    </source>
</evidence>
<dbReference type="PANTHER" id="PTHR48111:SF76">
    <property type="entry name" value="TWO-COMPONENT RESPONSE REGULATOR"/>
    <property type="match status" value="1"/>
</dbReference>
<dbReference type="PROSITE" id="PS51755">
    <property type="entry name" value="OMPR_PHOB"/>
    <property type="match status" value="1"/>
</dbReference>
<dbReference type="SMART" id="SM00448">
    <property type="entry name" value="REC"/>
    <property type="match status" value="1"/>
</dbReference>
<keyword evidence="12" id="KW-1185">Reference proteome</keyword>
<reference evidence="11 12" key="1">
    <citation type="submission" date="2019-06" db="EMBL/GenBank/DDBJ databases">
        <title>Whole genome shotgun sequence of Acetobacter peroxydans NBRC 13755.</title>
        <authorList>
            <person name="Hosoyama A."/>
            <person name="Uohara A."/>
            <person name="Ohji S."/>
            <person name="Ichikawa N."/>
        </authorList>
    </citation>
    <scope>NUCLEOTIDE SEQUENCE [LARGE SCALE GENOMIC DNA]</scope>
    <source>
        <strain evidence="11 12">NBRC 13755</strain>
    </source>
</reference>
<dbReference type="InterPro" id="IPR001867">
    <property type="entry name" value="OmpR/PhoB-type_DNA-bd"/>
</dbReference>
<evidence type="ECO:0000259" key="10">
    <source>
        <dbReference type="PROSITE" id="PS51755"/>
    </source>
</evidence>
<keyword evidence="2" id="KW-0902">Two-component regulatory system</keyword>
<protein>
    <recommendedName>
        <fullName evidence="13">DNA-binding response regulator</fullName>
    </recommendedName>
</protein>
<comment type="caution">
    <text evidence="11">The sequence shown here is derived from an EMBL/GenBank/DDBJ whole genome shotgun (WGS) entry which is preliminary data.</text>
</comment>
<keyword evidence="3" id="KW-0805">Transcription regulation</keyword>
<dbReference type="FunFam" id="1.10.10.10:FF:000005">
    <property type="entry name" value="Two-component system response regulator"/>
    <property type="match status" value="1"/>
</dbReference>
<organism evidence="11 12">
    <name type="scientific">Acetobacter peroxydans</name>
    <dbReference type="NCBI Taxonomy" id="104098"/>
    <lineage>
        <taxon>Bacteria</taxon>
        <taxon>Pseudomonadati</taxon>
        <taxon>Pseudomonadota</taxon>
        <taxon>Alphaproteobacteria</taxon>
        <taxon>Acetobacterales</taxon>
        <taxon>Acetobacteraceae</taxon>
        <taxon>Acetobacter</taxon>
    </lineage>
</organism>
<proteinExistence type="predicted"/>
<evidence type="ECO:0000313" key="12">
    <source>
        <dbReference type="Proteomes" id="UP000317730"/>
    </source>
</evidence>
<name>A0A4Y3TRB9_9PROT</name>
<dbReference type="InterPro" id="IPR011006">
    <property type="entry name" value="CheY-like_superfamily"/>
</dbReference>
<feature type="compositionally biased region" description="Basic and acidic residues" evidence="8">
    <location>
        <begin position="1"/>
        <end position="21"/>
    </location>
</feature>
<dbReference type="InterPro" id="IPR039420">
    <property type="entry name" value="WalR-like"/>
</dbReference>
<dbReference type="EMBL" id="BJMV01000001">
    <property type="protein sequence ID" value="GEB84304.1"/>
    <property type="molecule type" value="Genomic_DNA"/>
</dbReference>
<dbReference type="SMART" id="SM00862">
    <property type="entry name" value="Trans_reg_C"/>
    <property type="match status" value="1"/>
</dbReference>
<dbReference type="InterPro" id="IPR036388">
    <property type="entry name" value="WH-like_DNA-bd_sf"/>
</dbReference>
<dbReference type="GO" id="GO:0032993">
    <property type="term" value="C:protein-DNA complex"/>
    <property type="evidence" value="ECO:0007669"/>
    <property type="project" value="TreeGrafter"/>
</dbReference>
<dbReference type="Pfam" id="PF00486">
    <property type="entry name" value="Trans_reg_C"/>
    <property type="match status" value="1"/>
</dbReference>
<evidence type="ECO:0000256" key="2">
    <source>
        <dbReference type="ARBA" id="ARBA00023012"/>
    </source>
</evidence>
<dbReference type="AlphaFoldDB" id="A0A4Y3TRB9"/>
<feature type="modified residue" description="4-aspartylphosphate" evidence="6">
    <location>
        <position position="86"/>
    </location>
</feature>
<dbReference type="InterPro" id="IPR001789">
    <property type="entry name" value="Sig_transdc_resp-reg_receiver"/>
</dbReference>
<gene>
    <name evidence="11" type="ORF">APE01nite_01010</name>
</gene>